<feature type="compositionally biased region" description="Basic and acidic residues" evidence="5">
    <location>
        <begin position="809"/>
        <end position="821"/>
    </location>
</feature>
<dbReference type="PANTHER" id="PTHR21538:SF26">
    <property type="entry name" value="ANILLIN ISOFORM X1"/>
    <property type="match status" value="1"/>
</dbReference>
<dbReference type="PROSITE" id="PS51746">
    <property type="entry name" value="PPM_2"/>
    <property type="match status" value="1"/>
</dbReference>
<feature type="domain" description="PPM-type phosphatase" evidence="7">
    <location>
        <begin position="79"/>
        <end position="493"/>
    </location>
</feature>
<evidence type="ECO:0000256" key="1">
    <source>
        <dbReference type="ARBA" id="ARBA00022723"/>
    </source>
</evidence>
<dbReference type="GO" id="GO:0004721">
    <property type="term" value="F:phosphoprotein phosphatase activity"/>
    <property type="evidence" value="ECO:0007669"/>
    <property type="project" value="UniProtKB-KW"/>
</dbReference>
<dbReference type="InterPro" id="IPR000222">
    <property type="entry name" value="PP2C_BS"/>
</dbReference>
<feature type="region of interest" description="Disordered" evidence="5">
    <location>
        <begin position="1162"/>
        <end position="1181"/>
    </location>
</feature>
<feature type="region of interest" description="Disordered" evidence="5">
    <location>
        <begin position="690"/>
        <end position="746"/>
    </location>
</feature>
<feature type="compositionally biased region" description="Polar residues" evidence="5">
    <location>
        <begin position="1139"/>
        <end position="1152"/>
    </location>
</feature>
<feature type="compositionally biased region" description="Low complexity" evidence="5">
    <location>
        <begin position="714"/>
        <end position="725"/>
    </location>
</feature>
<dbReference type="SUPFAM" id="SSF50729">
    <property type="entry name" value="PH domain-like"/>
    <property type="match status" value="1"/>
</dbReference>
<feature type="compositionally biased region" description="Polar residues" evidence="5">
    <location>
        <begin position="941"/>
        <end position="954"/>
    </location>
</feature>
<dbReference type="SMART" id="SM00233">
    <property type="entry name" value="PH"/>
    <property type="match status" value="1"/>
</dbReference>
<feature type="region of interest" description="Disordered" evidence="5">
    <location>
        <begin position="493"/>
        <end position="515"/>
    </location>
</feature>
<evidence type="ECO:0000256" key="4">
    <source>
        <dbReference type="RuleBase" id="RU003465"/>
    </source>
</evidence>
<dbReference type="PANTHER" id="PTHR21538">
    <property type="entry name" value="ANILLIN/RHOTEKIN RTKN"/>
    <property type="match status" value="1"/>
</dbReference>
<accession>A0AA88SWH3</accession>
<dbReference type="Proteomes" id="UP001187315">
    <property type="component" value="Unassembled WGS sequence"/>
</dbReference>
<dbReference type="CDD" id="cd01263">
    <property type="entry name" value="PH_anillin"/>
    <property type="match status" value="1"/>
</dbReference>
<dbReference type="Pfam" id="PF00169">
    <property type="entry name" value="PH"/>
    <property type="match status" value="1"/>
</dbReference>
<evidence type="ECO:0000256" key="2">
    <source>
        <dbReference type="ARBA" id="ARBA00022801"/>
    </source>
</evidence>
<dbReference type="Gene3D" id="2.30.29.30">
    <property type="entry name" value="Pleckstrin-homology domain (PH domain)/Phosphotyrosine-binding domain (PTB)"/>
    <property type="match status" value="1"/>
</dbReference>
<dbReference type="InterPro" id="IPR001849">
    <property type="entry name" value="PH_domain"/>
</dbReference>
<dbReference type="InterPro" id="IPR051364">
    <property type="entry name" value="Cytokinesis/Rho-signaling"/>
</dbReference>
<dbReference type="Pfam" id="PF00481">
    <property type="entry name" value="PP2C"/>
    <property type="match status" value="1"/>
</dbReference>
<dbReference type="PROSITE" id="PS50003">
    <property type="entry name" value="PH_DOMAIN"/>
    <property type="match status" value="1"/>
</dbReference>
<dbReference type="SUPFAM" id="SSF81606">
    <property type="entry name" value="PP2C-like"/>
    <property type="match status" value="1"/>
</dbReference>
<keyword evidence="9" id="KW-1185">Reference proteome</keyword>
<dbReference type="GO" id="GO:0000281">
    <property type="term" value="P:mitotic cytokinesis"/>
    <property type="evidence" value="ECO:0007669"/>
    <property type="project" value="TreeGrafter"/>
</dbReference>
<feature type="region of interest" description="Disordered" evidence="5">
    <location>
        <begin position="929"/>
        <end position="959"/>
    </location>
</feature>
<dbReference type="InterPro" id="IPR012966">
    <property type="entry name" value="AHD"/>
</dbReference>
<dbReference type="InterPro" id="IPR036457">
    <property type="entry name" value="PPM-type-like_dom_sf"/>
</dbReference>
<evidence type="ECO:0000256" key="3">
    <source>
        <dbReference type="ARBA" id="ARBA00022912"/>
    </source>
</evidence>
<evidence type="ECO:0000313" key="9">
    <source>
        <dbReference type="Proteomes" id="UP001187315"/>
    </source>
</evidence>
<feature type="region of interest" description="Disordered" evidence="5">
    <location>
        <begin position="765"/>
        <end position="861"/>
    </location>
</feature>
<protein>
    <submittedName>
        <fullName evidence="8">Uncharacterized protein</fullName>
    </submittedName>
</protein>
<evidence type="ECO:0000259" key="6">
    <source>
        <dbReference type="PROSITE" id="PS50003"/>
    </source>
</evidence>
<evidence type="ECO:0000313" key="8">
    <source>
        <dbReference type="EMBL" id="KAK2848461.1"/>
    </source>
</evidence>
<proteinExistence type="inferred from homology"/>
<feature type="region of interest" description="Disordered" evidence="5">
    <location>
        <begin position="1133"/>
        <end position="1156"/>
    </location>
</feature>
<comment type="caution">
    <text evidence="8">The sequence shown here is derived from an EMBL/GenBank/DDBJ whole genome shotgun (WGS) entry which is preliminary data.</text>
</comment>
<dbReference type="GO" id="GO:0005826">
    <property type="term" value="C:actomyosin contractile ring"/>
    <property type="evidence" value="ECO:0007669"/>
    <property type="project" value="TreeGrafter"/>
</dbReference>
<dbReference type="GO" id="GO:0046872">
    <property type="term" value="F:metal ion binding"/>
    <property type="evidence" value="ECO:0007669"/>
    <property type="project" value="UniProtKB-KW"/>
</dbReference>
<dbReference type="CDD" id="cd00143">
    <property type="entry name" value="PP2Cc"/>
    <property type="match status" value="1"/>
</dbReference>
<evidence type="ECO:0000256" key="5">
    <source>
        <dbReference type="SAM" id="MobiDB-lite"/>
    </source>
</evidence>
<dbReference type="PROSITE" id="PS01032">
    <property type="entry name" value="PPM_1"/>
    <property type="match status" value="1"/>
</dbReference>
<dbReference type="InterPro" id="IPR011993">
    <property type="entry name" value="PH-like_dom_sf"/>
</dbReference>
<feature type="domain" description="PH" evidence="6">
    <location>
        <begin position="1247"/>
        <end position="1359"/>
    </location>
</feature>
<dbReference type="Gene3D" id="3.60.40.10">
    <property type="entry name" value="PPM-type phosphatase domain"/>
    <property type="match status" value="1"/>
</dbReference>
<dbReference type="InterPro" id="IPR001932">
    <property type="entry name" value="PPM-type_phosphatase-like_dom"/>
</dbReference>
<sequence>MAARLLQQLGRSSRARLSAGVPPAAGVQLVQTRGRRSDREHGPELELQLSRLHVDALLRTNEQFVRVPEFDGRGGLSPVLKFESNQLAANCPLEDRRSSATCLRTRGLLFGVFDGHGGHANAQVVSERLPYYVAVAMMSESSLEDLEASMETLRPVPPILQWYRHHNDHVYRESAALYINHLRVFWQELLASEEHGDGMNPSDALSYAFQRLDADLSLEAQVPLASDLMRNTAVQAAFAGCTACLAHIGPEGIYVANAGDCRAVLGVQESDGSWSALPLSQDHNTTNSAEVERVLSQHPSSERQTVIVDDRLLGVLMPLRAFGDVRFKWSRELQQSVLENGGCDSEALNIYQYAPPNYLTPPYLEATPEVTYHRLRPQDRFLILASDGLWDEMDNEEAVRLVAEHLTGIHLQAPVSVSQQKFSLGQMHQLLLQRQARATPALDLNAATHLIRHALGTNEYGEMDQERLAAMLALPDDLARMYRDDITITSLRRMEEKTDKNPKRPRDPLEENISASTELEAVLKRRRLAAGGVENHNPEQRALRSPARSRRLESEVKPDTPAIASVRLRVQQFTQRRDVGATLVQRCMSDPGTESPSSTLLQDVCHIGEGEFSSRVERFKAPTPESSPIPTTPSTRQLSSFVHNMQQQLNTTMTPSTKEVSRIRQARDDELKSLRVKPLTENMWLKRSFSDPSLTEDDQEPECSLNFSGMNEMTGDSFSGSSTFTAETQPSATELCPPESVASPHEGMSTSALIDKMFEDVLQAADREEEEEQEEEEQEEEEQEEEEQEEKEQEEEEQEEEEQEEEEQGNDRLVSESKEDTNVETAETESKVKSPKPSFGGDEEQKECKNSNEKEVTGDIEESAVCNEEDFLSLPPSCVLSPLSKSVEAVVTPMRLTTTVPPPMVPCVPAEDVATPPAPPLYSIDAYRSQRKIPPPPPPSSQSVTPGVQKQCAEQSDVKPAINTKETIKAHSEDVSKLQTIINQTLQALSCCSDEEHGKGSLQEAEAEKLLLVSSEKHAALLAEISRLREGGAGTQPVSHPDHLQPCRGTISINDIQLPLKVEFVCSAHTARPTHYFFILIRYGACNIVATPLATAADAENGDTIAFSTSITLQDIRANFEIDVEVYSLCNSSSSSSSANVQQQPRSSNRSKATPRKILSSIKKSNPSSISGASSSLDPRRSSSFSLVGSHKITLSSLGQSKFPLDKMKFEGKIRRLLGDEFQEKVPFLSPLEGHIYLRLHSESHSNVQHQGFLTMFEDVSGFGAWQRLFFKLEGVILYYWNHPSEMGNKPAEGSISLGGFDSVRPVERDSCARPHTFELVNSRTMQQDHSPTLTKSWFSADTREERADWMEKLNQVLLDLHTWSRQSDRAETSSITATSRESFL</sequence>
<keyword evidence="1" id="KW-0479">Metal-binding</keyword>
<keyword evidence="3 4" id="KW-0904">Protein phosphatase</keyword>
<name>A0AA88SWH3_TACVA</name>
<feature type="compositionally biased region" description="Acidic residues" evidence="5">
    <location>
        <begin position="767"/>
        <end position="808"/>
    </location>
</feature>
<keyword evidence="2 4" id="KW-0378">Hydrolase</keyword>
<feature type="compositionally biased region" description="Basic and acidic residues" evidence="5">
    <location>
        <begin position="846"/>
        <end position="857"/>
    </location>
</feature>
<feature type="region of interest" description="Disordered" evidence="5">
    <location>
        <begin position="529"/>
        <end position="558"/>
    </location>
</feature>
<feature type="compositionally biased region" description="Basic and acidic residues" evidence="5">
    <location>
        <begin position="493"/>
        <end position="509"/>
    </location>
</feature>
<organism evidence="8 9">
    <name type="scientific">Tachysurus vachellii</name>
    <name type="common">Darkbarbel catfish</name>
    <name type="synonym">Pelteobagrus vachellii</name>
    <dbReference type="NCBI Taxonomy" id="175792"/>
    <lineage>
        <taxon>Eukaryota</taxon>
        <taxon>Metazoa</taxon>
        <taxon>Chordata</taxon>
        <taxon>Craniata</taxon>
        <taxon>Vertebrata</taxon>
        <taxon>Euteleostomi</taxon>
        <taxon>Actinopterygii</taxon>
        <taxon>Neopterygii</taxon>
        <taxon>Teleostei</taxon>
        <taxon>Ostariophysi</taxon>
        <taxon>Siluriformes</taxon>
        <taxon>Bagridae</taxon>
        <taxon>Tachysurus</taxon>
    </lineage>
</organism>
<comment type="similarity">
    <text evidence="4">Belongs to the PP2C family.</text>
</comment>
<gene>
    <name evidence="8" type="ORF">Q7C36_010143</name>
</gene>
<reference evidence="8" key="1">
    <citation type="submission" date="2023-08" db="EMBL/GenBank/DDBJ databases">
        <title>Pelteobagrus vachellii genome.</title>
        <authorList>
            <person name="Liu H."/>
        </authorList>
    </citation>
    <scope>NUCLEOTIDE SEQUENCE</scope>
    <source>
        <strain evidence="8">PRFRI_2022a</strain>
        <tissue evidence="8">Muscle</tissue>
    </source>
</reference>
<dbReference type="InterPro" id="IPR037840">
    <property type="entry name" value="PH_Anillin"/>
</dbReference>
<dbReference type="GO" id="GO:0000915">
    <property type="term" value="P:actomyosin contractile ring assembly"/>
    <property type="evidence" value="ECO:0007669"/>
    <property type="project" value="TreeGrafter"/>
</dbReference>
<dbReference type="SMART" id="SM00332">
    <property type="entry name" value="PP2Cc"/>
    <property type="match status" value="1"/>
</dbReference>
<evidence type="ECO:0000259" key="7">
    <source>
        <dbReference type="PROSITE" id="PS51746"/>
    </source>
</evidence>
<dbReference type="Pfam" id="PF08174">
    <property type="entry name" value="Anillin"/>
    <property type="match status" value="1"/>
</dbReference>
<dbReference type="GO" id="GO:0031106">
    <property type="term" value="P:septin ring organization"/>
    <property type="evidence" value="ECO:0007669"/>
    <property type="project" value="TreeGrafter"/>
</dbReference>
<dbReference type="EMBL" id="JAVHJS010000009">
    <property type="protein sequence ID" value="KAK2848461.1"/>
    <property type="molecule type" value="Genomic_DNA"/>
</dbReference>